<gene>
    <name evidence="2" type="ORF">HPP92_020030</name>
</gene>
<dbReference type="EMBL" id="JADCNL010000010">
    <property type="protein sequence ID" value="KAG0463961.1"/>
    <property type="molecule type" value="Genomic_DNA"/>
</dbReference>
<feature type="transmembrane region" description="Helical" evidence="1">
    <location>
        <begin position="52"/>
        <end position="76"/>
    </location>
</feature>
<evidence type="ECO:0000256" key="1">
    <source>
        <dbReference type="SAM" id="Phobius"/>
    </source>
</evidence>
<proteinExistence type="predicted"/>
<dbReference type="OrthoDB" id="29661at2759"/>
<keyword evidence="3" id="KW-1185">Reference proteome</keyword>
<evidence type="ECO:0000313" key="3">
    <source>
        <dbReference type="Proteomes" id="UP000636800"/>
    </source>
</evidence>
<keyword evidence="1" id="KW-1133">Transmembrane helix</keyword>
<sequence length="82" mass="9260">MEKNKQKKYRTRIRRSAPGVKKGMEGFHRVNKGGERLVLQLRLAHGPARLDCPLFVAVCTLPLLSFGFSHLFPLLFLMGPAI</sequence>
<evidence type="ECO:0008006" key="4">
    <source>
        <dbReference type="Google" id="ProtNLM"/>
    </source>
</evidence>
<keyword evidence="1" id="KW-0812">Transmembrane</keyword>
<comment type="caution">
    <text evidence="2">The sequence shown here is derived from an EMBL/GenBank/DDBJ whole genome shotgun (WGS) entry which is preliminary data.</text>
</comment>
<accession>A0A835ULP0</accession>
<name>A0A835ULP0_VANPL</name>
<reference evidence="2 3" key="1">
    <citation type="journal article" date="2020" name="Nat. Food">
        <title>A phased Vanilla planifolia genome enables genetic improvement of flavour and production.</title>
        <authorList>
            <person name="Hasing T."/>
            <person name="Tang H."/>
            <person name="Brym M."/>
            <person name="Khazi F."/>
            <person name="Huang T."/>
            <person name="Chambers A.H."/>
        </authorList>
    </citation>
    <scope>NUCLEOTIDE SEQUENCE [LARGE SCALE GENOMIC DNA]</scope>
    <source>
        <tissue evidence="2">Leaf</tissue>
    </source>
</reference>
<organism evidence="2 3">
    <name type="scientific">Vanilla planifolia</name>
    <name type="common">Vanilla</name>
    <dbReference type="NCBI Taxonomy" id="51239"/>
    <lineage>
        <taxon>Eukaryota</taxon>
        <taxon>Viridiplantae</taxon>
        <taxon>Streptophyta</taxon>
        <taxon>Embryophyta</taxon>
        <taxon>Tracheophyta</taxon>
        <taxon>Spermatophyta</taxon>
        <taxon>Magnoliopsida</taxon>
        <taxon>Liliopsida</taxon>
        <taxon>Asparagales</taxon>
        <taxon>Orchidaceae</taxon>
        <taxon>Vanilloideae</taxon>
        <taxon>Vanilleae</taxon>
        <taxon>Vanilla</taxon>
    </lineage>
</organism>
<dbReference type="AlphaFoldDB" id="A0A835ULP0"/>
<protein>
    <recommendedName>
        <fullName evidence="4">Transmembrane protein</fullName>
    </recommendedName>
</protein>
<keyword evidence="1" id="KW-0472">Membrane</keyword>
<evidence type="ECO:0000313" key="2">
    <source>
        <dbReference type="EMBL" id="KAG0463961.1"/>
    </source>
</evidence>
<dbReference type="Proteomes" id="UP000636800">
    <property type="component" value="Chromosome 10"/>
</dbReference>